<keyword evidence="3" id="KW-1185">Reference proteome</keyword>
<evidence type="ECO:0000313" key="3">
    <source>
        <dbReference type="Proteomes" id="UP001225072"/>
    </source>
</evidence>
<reference evidence="2 3" key="1">
    <citation type="submission" date="2023-07" db="EMBL/GenBank/DDBJ databases">
        <title>Functional and genomic diversity of the sorghum phyllosphere microbiome.</title>
        <authorList>
            <person name="Shade A."/>
        </authorList>
    </citation>
    <scope>NUCLEOTIDE SEQUENCE [LARGE SCALE GENOMIC DNA]</scope>
    <source>
        <strain evidence="2 3">SORGH_AS_1064</strain>
    </source>
</reference>
<dbReference type="Proteomes" id="UP001225072">
    <property type="component" value="Unassembled WGS sequence"/>
</dbReference>
<keyword evidence="1" id="KW-0812">Transmembrane</keyword>
<feature type="transmembrane region" description="Helical" evidence="1">
    <location>
        <begin position="51"/>
        <end position="76"/>
    </location>
</feature>
<gene>
    <name evidence="2" type="ORF">QE404_000942</name>
</gene>
<accession>A0ABU0THT6</accession>
<protein>
    <submittedName>
        <fullName evidence="2">Uncharacterized protein</fullName>
    </submittedName>
</protein>
<evidence type="ECO:0000256" key="1">
    <source>
        <dbReference type="SAM" id="Phobius"/>
    </source>
</evidence>
<evidence type="ECO:0000313" key="2">
    <source>
        <dbReference type="EMBL" id="MDQ1095795.1"/>
    </source>
</evidence>
<dbReference type="EMBL" id="JAUTAL010000001">
    <property type="protein sequence ID" value="MDQ1095795.1"/>
    <property type="molecule type" value="Genomic_DNA"/>
</dbReference>
<name>A0ABU0THT6_9FLAO</name>
<proteinExistence type="predicted"/>
<keyword evidence="1" id="KW-0472">Membrane</keyword>
<sequence>MINIWLYYCYTEEYNFYFRYQASFKYHLIAPDTDFPLLNLKLNSAGTTMPYPILIFIILFLDFPEMRLILSFYFIIQ</sequence>
<organism evidence="2 3">
    <name type="scientific">Chryseobacterium camelliae</name>
    <dbReference type="NCBI Taxonomy" id="1265445"/>
    <lineage>
        <taxon>Bacteria</taxon>
        <taxon>Pseudomonadati</taxon>
        <taxon>Bacteroidota</taxon>
        <taxon>Flavobacteriia</taxon>
        <taxon>Flavobacteriales</taxon>
        <taxon>Weeksellaceae</taxon>
        <taxon>Chryseobacterium group</taxon>
        <taxon>Chryseobacterium</taxon>
    </lineage>
</organism>
<comment type="caution">
    <text evidence="2">The sequence shown here is derived from an EMBL/GenBank/DDBJ whole genome shotgun (WGS) entry which is preliminary data.</text>
</comment>
<keyword evidence="1" id="KW-1133">Transmembrane helix</keyword>